<dbReference type="AlphaFoldDB" id="A0A0D2HT56"/>
<accession>A0A0D2HT56</accession>
<reference evidence="2" key="1">
    <citation type="submission" date="2015-01" db="EMBL/GenBank/DDBJ databases">
        <title>The Genome Sequence of Cladophialophora bantiana CBS 173.52.</title>
        <authorList>
            <consortium name="The Broad Institute Genomics Platform"/>
            <person name="Cuomo C."/>
            <person name="de Hoog S."/>
            <person name="Gorbushina A."/>
            <person name="Stielow B."/>
            <person name="Teixiera M."/>
            <person name="Abouelleil A."/>
            <person name="Chapman S.B."/>
            <person name="Priest M."/>
            <person name="Young S.K."/>
            <person name="Wortman J."/>
            <person name="Nusbaum C."/>
            <person name="Birren B."/>
        </authorList>
    </citation>
    <scope>NUCLEOTIDE SEQUENCE [LARGE SCALE GENOMIC DNA]</scope>
    <source>
        <strain evidence="2">CBS 173.52</strain>
    </source>
</reference>
<name>A0A0D2HT56_CLAB1</name>
<feature type="region of interest" description="Disordered" evidence="1">
    <location>
        <begin position="1"/>
        <end position="22"/>
    </location>
</feature>
<gene>
    <name evidence="2" type="ORF">Z519_11593</name>
</gene>
<dbReference type="Proteomes" id="UP000053789">
    <property type="component" value="Unassembled WGS sequence"/>
</dbReference>
<proteinExistence type="predicted"/>
<keyword evidence="3" id="KW-1185">Reference proteome</keyword>
<dbReference type="VEuPathDB" id="FungiDB:Z519_11593"/>
<dbReference type="EMBL" id="KN847002">
    <property type="protein sequence ID" value="KIW87619.1"/>
    <property type="molecule type" value="Genomic_DNA"/>
</dbReference>
<evidence type="ECO:0000256" key="1">
    <source>
        <dbReference type="SAM" id="MobiDB-lite"/>
    </source>
</evidence>
<organism evidence="2 3">
    <name type="scientific">Cladophialophora bantiana (strain ATCC 10958 / CBS 173.52 / CDC B-1940 / NIH 8579)</name>
    <name type="common">Xylohypha bantiana</name>
    <dbReference type="NCBI Taxonomy" id="1442370"/>
    <lineage>
        <taxon>Eukaryota</taxon>
        <taxon>Fungi</taxon>
        <taxon>Dikarya</taxon>
        <taxon>Ascomycota</taxon>
        <taxon>Pezizomycotina</taxon>
        <taxon>Eurotiomycetes</taxon>
        <taxon>Chaetothyriomycetidae</taxon>
        <taxon>Chaetothyriales</taxon>
        <taxon>Herpotrichiellaceae</taxon>
        <taxon>Cladophialophora</taxon>
    </lineage>
</organism>
<protein>
    <submittedName>
        <fullName evidence="2">Uncharacterized protein</fullName>
    </submittedName>
</protein>
<dbReference type="OrthoDB" id="1735926at2759"/>
<evidence type="ECO:0000313" key="3">
    <source>
        <dbReference type="Proteomes" id="UP000053789"/>
    </source>
</evidence>
<evidence type="ECO:0000313" key="2">
    <source>
        <dbReference type="EMBL" id="KIW87619.1"/>
    </source>
</evidence>
<dbReference type="HOGENOM" id="CLU_2084596_0_0_1"/>
<dbReference type="GeneID" id="27704521"/>
<sequence length="117" mass="13276">MDESGGWLPRHPAAQRPGPSGTRALLTNYVEDVREIKTNESAVLVRKETRAESRTEQRISHLLIPLAIIGTMTRPLLALLRLMPRALFSGVFFVVGWGSIESDRIVKKILFLLRERR</sequence>
<dbReference type="RefSeq" id="XP_016614288.1">
    <property type="nucleotide sequence ID" value="XM_016769304.1"/>
</dbReference>